<dbReference type="Proteomes" id="UP000636505">
    <property type="component" value="Unassembled WGS sequence"/>
</dbReference>
<organism evidence="2 3">
    <name type="scientific">Vasconcelosia minhoensis LEGE 07310</name>
    <dbReference type="NCBI Taxonomy" id="915328"/>
    <lineage>
        <taxon>Bacteria</taxon>
        <taxon>Bacillati</taxon>
        <taxon>Cyanobacteriota</taxon>
        <taxon>Cyanophyceae</taxon>
        <taxon>Nodosilineales</taxon>
        <taxon>Cymatolegaceae</taxon>
        <taxon>Vasconcelosia</taxon>
        <taxon>Vasconcelosia minhoensis</taxon>
    </lineage>
</organism>
<protein>
    <recommendedName>
        <fullName evidence="1">UPF0367 protein IQ241_15025</fullName>
    </recommendedName>
</protein>
<sequence>MYILELTLKHTALPLSIQKQTAEAAEAAYGEISKALNSGSPVMVELTCDKQPDKKLAVLVSELAAVQVYEKSGSTTASGKAPGFFALAAE</sequence>
<comment type="caution">
    <text evidence="2">The sequence shown here is derived from an EMBL/GenBank/DDBJ whole genome shotgun (WGS) entry which is preliminary data.</text>
</comment>
<dbReference type="InterPro" id="IPR020885">
    <property type="entry name" value="UPF0367"/>
</dbReference>
<dbReference type="NCBIfam" id="NF010236">
    <property type="entry name" value="PRK13683.1"/>
    <property type="match status" value="1"/>
</dbReference>
<reference evidence="2" key="1">
    <citation type="submission" date="2020-10" db="EMBL/GenBank/DDBJ databases">
        <authorList>
            <person name="Castelo-Branco R."/>
            <person name="Eusebio N."/>
            <person name="Adriana R."/>
            <person name="Vieira A."/>
            <person name="Brugerolle De Fraissinette N."/>
            <person name="Rezende De Castro R."/>
            <person name="Schneider M.P."/>
            <person name="Vasconcelos V."/>
            <person name="Leao P.N."/>
        </authorList>
    </citation>
    <scope>NUCLEOTIDE SEQUENCE</scope>
    <source>
        <strain evidence="2">LEGE 07310</strain>
    </source>
</reference>
<evidence type="ECO:0000256" key="1">
    <source>
        <dbReference type="HAMAP-Rule" id="MF_01360"/>
    </source>
</evidence>
<dbReference type="HAMAP" id="MF_01360">
    <property type="entry name" value="UPF0367"/>
    <property type="match status" value="1"/>
</dbReference>
<proteinExistence type="inferred from homology"/>
<dbReference type="EMBL" id="JADEXG010000036">
    <property type="protein sequence ID" value="MBE9078591.1"/>
    <property type="molecule type" value="Genomic_DNA"/>
</dbReference>
<dbReference type="Pfam" id="PF26132">
    <property type="entry name" value="UPF0367"/>
    <property type="match status" value="1"/>
</dbReference>
<comment type="similarity">
    <text evidence="1">Belongs to the UPF0367 family.</text>
</comment>
<accession>A0A8J7DME5</accession>
<name>A0A8J7DME5_9CYAN</name>
<dbReference type="AlphaFoldDB" id="A0A8J7DME5"/>
<gene>
    <name evidence="2" type="ORF">IQ241_15025</name>
</gene>
<evidence type="ECO:0000313" key="3">
    <source>
        <dbReference type="Proteomes" id="UP000636505"/>
    </source>
</evidence>
<keyword evidence="3" id="KW-1185">Reference proteome</keyword>
<dbReference type="RefSeq" id="WP_193908581.1">
    <property type="nucleotide sequence ID" value="NZ_JADEXG010000036.1"/>
</dbReference>
<evidence type="ECO:0000313" key="2">
    <source>
        <dbReference type="EMBL" id="MBE9078591.1"/>
    </source>
</evidence>